<dbReference type="Gramene" id="OPUNC12G01300.1">
    <property type="protein sequence ID" value="OPUNC12G01300.1"/>
    <property type="gene ID" value="OPUNC12G01300"/>
</dbReference>
<evidence type="ECO:0000313" key="2">
    <source>
        <dbReference type="EnsemblPlants" id="OPUNC12G01300.1"/>
    </source>
</evidence>
<reference evidence="2" key="2">
    <citation type="submission" date="2018-05" db="EMBL/GenBank/DDBJ databases">
        <title>OpunRS2 (Oryza punctata Reference Sequence Version 2).</title>
        <authorList>
            <person name="Zhang J."/>
            <person name="Kudrna D."/>
            <person name="Lee S."/>
            <person name="Talag J."/>
            <person name="Welchert J."/>
            <person name="Wing R.A."/>
        </authorList>
    </citation>
    <scope>NUCLEOTIDE SEQUENCE [LARGE SCALE GENOMIC DNA]</scope>
</reference>
<evidence type="ECO:0000256" key="1">
    <source>
        <dbReference type="SAM" id="MobiDB-lite"/>
    </source>
</evidence>
<reference evidence="2" key="1">
    <citation type="submission" date="2015-04" db="UniProtKB">
        <authorList>
            <consortium name="EnsemblPlants"/>
        </authorList>
    </citation>
    <scope>IDENTIFICATION</scope>
</reference>
<sequence>MPNIMPIPAQPSPEVVIESNQPKERRRRSKPPKSLFSIGDGESTCDAPCEKKRLIPSCFGVGDEEDEDGLSIVRRREEEGGEEAGEGGGGEAAVARRRWLASTARHKEILLQAIDSIKASAISIRERQDAIRVQFDVPADASDSDTDDHDMHPRCN</sequence>
<protein>
    <submittedName>
        <fullName evidence="2">Uncharacterized protein</fullName>
    </submittedName>
</protein>
<dbReference type="HOGENOM" id="CLU_1689544_0_0_1"/>
<evidence type="ECO:0000313" key="3">
    <source>
        <dbReference type="Proteomes" id="UP000026962"/>
    </source>
</evidence>
<dbReference type="EnsemblPlants" id="OPUNC12G01300.1">
    <property type="protein sequence ID" value="OPUNC12G01300.1"/>
    <property type="gene ID" value="OPUNC12G01300"/>
</dbReference>
<name>A0A0E0MJ21_ORYPU</name>
<proteinExistence type="predicted"/>
<organism evidence="2">
    <name type="scientific">Oryza punctata</name>
    <name type="common">Red rice</name>
    <dbReference type="NCBI Taxonomy" id="4537"/>
    <lineage>
        <taxon>Eukaryota</taxon>
        <taxon>Viridiplantae</taxon>
        <taxon>Streptophyta</taxon>
        <taxon>Embryophyta</taxon>
        <taxon>Tracheophyta</taxon>
        <taxon>Spermatophyta</taxon>
        <taxon>Magnoliopsida</taxon>
        <taxon>Liliopsida</taxon>
        <taxon>Poales</taxon>
        <taxon>Poaceae</taxon>
        <taxon>BOP clade</taxon>
        <taxon>Oryzoideae</taxon>
        <taxon>Oryzeae</taxon>
        <taxon>Oryzinae</taxon>
        <taxon>Oryza</taxon>
    </lineage>
</organism>
<dbReference type="Proteomes" id="UP000026962">
    <property type="component" value="Chromosome 12"/>
</dbReference>
<dbReference type="AlphaFoldDB" id="A0A0E0MJ21"/>
<keyword evidence="3" id="KW-1185">Reference proteome</keyword>
<feature type="region of interest" description="Disordered" evidence="1">
    <location>
        <begin position="136"/>
        <end position="156"/>
    </location>
</feature>
<accession>A0A0E0MJ21</accession>
<feature type="region of interest" description="Disordered" evidence="1">
    <location>
        <begin position="1"/>
        <end position="47"/>
    </location>
</feature>